<dbReference type="GO" id="GO:0000978">
    <property type="term" value="F:RNA polymerase II cis-regulatory region sequence-specific DNA binding"/>
    <property type="evidence" value="ECO:0007669"/>
    <property type="project" value="TreeGrafter"/>
</dbReference>
<dbReference type="PRINTS" id="PR00043">
    <property type="entry name" value="LEUZIPPRJUN"/>
</dbReference>
<keyword evidence="2" id="KW-0805">Transcription regulation</keyword>
<feature type="domain" description="BZIP" evidence="7">
    <location>
        <begin position="238"/>
        <end position="301"/>
    </location>
</feature>
<dbReference type="SMART" id="SM00338">
    <property type="entry name" value="BRLZ"/>
    <property type="match status" value="1"/>
</dbReference>
<dbReference type="GO" id="GO:0042127">
    <property type="term" value="P:regulation of cell population proliferation"/>
    <property type="evidence" value="ECO:0007669"/>
    <property type="project" value="TreeGrafter"/>
</dbReference>
<dbReference type="PANTHER" id="PTHR11462:SF35">
    <property type="entry name" value="TRANSCRIPTION FACTOR JRA"/>
    <property type="match status" value="1"/>
</dbReference>
<evidence type="ECO:0000259" key="7">
    <source>
        <dbReference type="PROSITE" id="PS50217"/>
    </source>
</evidence>
<evidence type="ECO:0000256" key="3">
    <source>
        <dbReference type="ARBA" id="ARBA00023125"/>
    </source>
</evidence>
<dbReference type="InterPro" id="IPR050946">
    <property type="entry name" value="AP-1_TF_bZIP"/>
</dbReference>
<organism evidence="8 9">
    <name type="scientific">Diaphorina citri</name>
    <name type="common">Asian citrus psyllid</name>
    <dbReference type="NCBI Taxonomy" id="121845"/>
    <lineage>
        <taxon>Eukaryota</taxon>
        <taxon>Metazoa</taxon>
        <taxon>Ecdysozoa</taxon>
        <taxon>Arthropoda</taxon>
        <taxon>Hexapoda</taxon>
        <taxon>Insecta</taxon>
        <taxon>Pterygota</taxon>
        <taxon>Neoptera</taxon>
        <taxon>Paraneoptera</taxon>
        <taxon>Hemiptera</taxon>
        <taxon>Sternorrhyncha</taxon>
        <taxon>Psylloidea</taxon>
        <taxon>Psyllidae</taxon>
        <taxon>Diaphorininae</taxon>
        <taxon>Diaphorina</taxon>
    </lineage>
</organism>
<dbReference type="GO" id="GO:0000981">
    <property type="term" value="F:DNA-binding transcription factor activity, RNA polymerase II-specific"/>
    <property type="evidence" value="ECO:0007669"/>
    <property type="project" value="TreeGrafter"/>
</dbReference>
<feature type="coiled-coil region" evidence="5">
    <location>
        <begin position="256"/>
        <end position="290"/>
    </location>
</feature>
<dbReference type="OrthoDB" id="2187714at2759"/>
<keyword evidence="5" id="KW-0175">Coiled coil</keyword>
<reference evidence="9" key="1">
    <citation type="submission" date="2025-08" db="UniProtKB">
        <authorList>
            <consortium name="RefSeq"/>
        </authorList>
    </citation>
    <scope>IDENTIFICATION</scope>
</reference>
<evidence type="ECO:0000313" key="8">
    <source>
        <dbReference type="Proteomes" id="UP000079169"/>
    </source>
</evidence>
<dbReference type="GO" id="GO:0005634">
    <property type="term" value="C:nucleus"/>
    <property type="evidence" value="ECO:0007669"/>
    <property type="project" value="UniProtKB-ARBA"/>
</dbReference>
<evidence type="ECO:0000256" key="5">
    <source>
        <dbReference type="SAM" id="Coils"/>
    </source>
</evidence>
<dbReference type="InterPro" id="IPR046347">
    <property type="entry name" value="bZIP_sf"/>
</dbReference>
<dbReference type="InterPro" id="IPR002112">
    <property type="entry name" value="Leuzip_Jun"/>
</dbReference>
<dbReference type="PaxDb" id="121845-A0A1S3DID5"/>
<keyword evidence="3" id="KW-0238">DNA-binding</keyword>
<dbReference type="PANTHER" id="PTHR11462">
    <property type="entry name" value="JUN TRANSCRIPTION FACTOR-RELATED"/>
    <property type="match status" value="1"/>
</dbReference>
<dbReference type="STRING" id="121845.A0A1S3DID5"/>
<dbReference type="SUPFAM" id="SSF57959">
    <property type="entry name" value="Leucine zipper domain"/>
    <property type="match status" value="1"/>
</dbReference>
<dbReference type="Pfam" id="PF00170">
    <property type="entry name" value="bZIP_1"/>
    <property type="match status" value="1"/>
</dbReference>
<feature type="compositionally biased region" description="Polar residues" evidence="6">
    <location>
        <begin position="43"/>
        <end position="52"/>
    </location>
</feature>
<accession>A0A1S3DID5</accession>
<evidence type="ECO:0000256" key="4">
    <source>
        <dbReference type="ARBA" id="ARBA00023163"/>
    </source>
</evidence>
<keyword evidence="4" id="KW-0804">Transcription</keyword>
<dbReference type="InterPro" id="IPR005643">
    <property type="entry name" value="JNK"/>
</dbReference>
<dbReference type="GO" id="GO:0005667">
    <property type="term" value="C:transcription regulator complex"/>
    <property type="evidence" value="ECO:0007669"/>
    <property type="project" value="TreeGrafter"/>
</dbReference>
<dbReference type="GeneID" id="103519231"/>
<gene>
    <name evidence="9" type="primary">LOC103519231</name>
</gene>
<evidence type="ECO:0000256" key="1">
    <source>
        <dbReference type="ARBA" id="ARBA00006882"/>
    </source>
</evidence>
<dbReference type="GO" id="GO:0051726">
    <property type="term" value="P:regulation of cell cycle"/>
    <property type="evidence" value="ECO:0007669"/>
    <property type="project" value="TreeGrafter"/>
</dbReference>
<feature type="compositionally biased region" description="Polar residues" evidence="6">
    <location>
        <begin position="15"/>
        <end position="28"/>
    </location>
</feature>
<dbReference type="Proteomes" id="UP000079169">
    <property type="component" value="Unplaced"/>
</dbReference>
<proteinExistence type="inferred from homology"/>
<name>A0A1S3DID5_DIACI</name>
<dbReference type="FunFam" id="1.20.5.170:FF:000012">
    <property type="entry name" value="Putative transcription factor AP-1"/>
    <property type="match status" value="1"/>
</dbReference>
<keyword evidence="8" id="KW-1185">Reference proteome</keyword>
<dbReference type="CDD" id="cd14696">
    <property type="entry name" value="bZIP_Jun"/>
    <property type="match status" value="1"/>
</dbReference>
<dbReference type="CTD" id="36057"/>
<sequence>MNNFFNSNTNKNDNQQLVPTSTNQNMPNNPLKRNLKLEFQPGMDNSNSQGNKNAKKPRLRLPNHPMLNLNIPVLSSPDLNKLNFTTPEIEKFIMQNVSSNQTPTPTQVLFSTNIMEEQELMAKSFQDTYNELKNNTSDSSIQSKLLKSENSNDTFDMTRCSSNSSSATYTTLDSSNQFPMHEEFPDTTNLVNSALPNMSCYIDMNSSDGSMLIKDEPAHSIASTSPPMSPIDMESQERIKIERKRQRNRVAASKCRKRKLERIANLEERVKILKGENNELASVASKLKQQVCSLKEQVMEHVHNGCQINVVMSQLSQF</sequence>
<dbReference type="InterPro" id="IPR004827">
    <property type="entry name" value="bZIP"/>
</dbReference>
<protein>
    <submittedName>
        <fullName evidence="9">Transcription factor AP-1 isoform X1</fullName>
    </submittedName>
</protein>
<evidence type="ECO:0000256" key="6">
    <source>
        <dbReference type="SAM" id="MobiDB-lite"/>
    </source>
</evidence>
<dbReference type="KEGG" id="dci:103519231"/>
<evidence type="ECO:0000313" key="9">
    <source>
        <dbReference type="RefSeq" id="XP_008482536.1"/>
    </source>
</evidence>
<dbReference type="PROSITE" id="PS50217">
    <property type="entry name" value="BZIP"/>
    <property type="match status" value="1"/>
</dbReference>
<dbReference type="Gene3D" id="1.20.5.170">
    <property type="match status" value="1"/>
</dbReference>
<dbReference type="PROSITE" id="PS00036">
    <property type="entry name" value="BZIP_BASIC"/>
    <property type="match status" value="1"/>
</dbReference>
<dbReference type="Pfam" id="PF03957">
    <property type="entry name" value="Jun"/>
    <property type="match status" value="1"/>
</dbReference>
<dbReference type="RefSeq" id="XP_008482536.1">
    <property type="nucleotide sequence ID" value="XM_008484314.2"/>
</dbReference>
<comment type="similarity">
    <text evidence="1">Belongs to the bZIP family. Jun subfamily.</text>
</comment>
<evidence type="ECO:0000256" key="2">
    <source>
        <dbReference type="ARBA" id="ARBA00023015"/>
    </source>
</evidence>
<feature type="region of interest" description="Disordered" evidence="6">
    <location>
        <begin position="1"/>
        <end position="63"/>
    </location>
</feature>
<dbReference type="AlphaFoldDB" id="A0A1S3DID5"/>
<feature type="compositionally biased region" description="Low complexity" evidence="6">
    <location>
        <begin position="1"/>
        <end position="14"/>
    </location>
</feature>
<dbReference type="OMA" id="SQIHIEP"/>